<protein>
    <submittedName>
        <fullName evidence="1">Uncharacterized protein</fullName>
    </submittedName>
</protein>
<comment type="caution">
    <text evidence="1">The sequence shown here is derived from an EMBL/GenBank/DDBJ whole genome shotgun (WGS) entry which is preliminary data.</text>
</comment>
<dbReference type="SUPFAM" id="SSF53383">
    <property type="entry name" value="PLP-dependent transferases"/>
    <property type="match status" value="1"/>
</dbReference>
<accession>A0A8S9GD33</accession>
<reference evidence="1" key="1">
    <citation type="submission" date="2019-12" db="EMBL/GenBank/DDBJ databases">
        <title>Genome sequencing and annotation of Brassica cretica.</title>
        <authorList>
            <person name="Studholme D.J."/>
            <person name="Sarris P.F."/>
        </authorList>
    </citation>
    <scope>NUCLEOTIDE SEQUENCE</scope>
    <source>
        <strain evidence="1">PFS-001/15</strain>
        <tissue evidence="1">Leaf</tissue>
    </source>
</reference>
<dbReference type="InterPro" id="IPR015421">
    <property type="entry name" value="PyrdxlP-dep_Trfase_major"/>
</dbReference>
<name>A0A8S9GD33_BRACR</name>
<evidence type="ECO:0000313" key="2">
    <source>
        <dbReference type="Proteomes" id="UP000712281"/>
    </source>
</evidence>
<dbReference type="EMBL" id="QGKW02002005">
    <property type="protein sequence ID" value="KAF2544035.1"/>
    <property type="molecule type" value="Genomic_DNA"/>
</dbReference>
<dbReference type="AlphaFoldDB" id="A0A8S9GD33"/>
<dbReference type="InterPro" id="IPR015424">
    <property type="entry name" value="PyrdxlP-dep_Trfase"/>
</dbReference>
<sequence length="74" mass="8521">MNTFAIFIINPHNPNGNTYSEAHLKQLDELAKELSPSWWFLMKFLDGPSSGITVLFRRESSRTYPTSGYTRILI</sequence>
<organism evidence="1 2">
    <name type="scientific">Brassica cretica</name>
    <name type="common">Mustard</name>
    <dbReference type="NCBI Taxonomy" id="69181"/>
    <lineage>
        <taxon>Eukaryota</taxon>
        <taxon>Viridiplantae</taxon>
        <taxon>Streptophyta</taxon>
        <taxon>Embryophyta</taxon>
        <taxon>Tracheophyta</taxon>
        <taxon>Spermatophyta</taxon>
        <taxon>Magnoliopsida</taxon>
        <taxon>eudicotyledons</taxon>
        <taxon>Gunneridae</taxon>
        <taxon>Pentapetalae</taxon>
        <taxon>rosids</taxon>
        <taxon>malvids</taxon>
        <taxon>Brassicales</taxon>
        <taxon>Brassicaceae</taxon>
        <taxon>Brassiceae</taxon>
        <taxon>Brassica</taxon>
    </lineage>
</organism>
<dbReference type="Gene3D" id="3.40.640.10">
    <property type="entry name" value="Type I PLP-dependent aspartate aminotransferase-like (Major domain)"/>
    <property type="match status" value="1"/>
</dbReference>
<gene>
    <name evidence="1" type="ORF">F2Q68_00029928</name>
</gene>
<evidence type="ECO:0000313" key="1">
    <source>
        <dbReference type="EMBL" id="KAF2544035.1"/>
    </source>
</evidence>
<proteinExistence type="predicted"/>
<dbReference type="Proteomes" id="UP000712281">
    <property type="component" value="Unassembled WGS sequence"/>
</dbReference>